<evidence type="ECO:0000313" key="2">
    <source>
        <dbReference type="EMBL" id="KAJ1142680.1"/>
    </source>
</evidence>
<accession>A0AAV7QRM5</accession>
<evidence type="ECO:0000313" key="3">
    <source>
        <dbReference type="Proteomes" id="UP001066276"/>
    </source>
</evidence>
<reference evidence="2" key="1">
    <citation type="journal article" date="2022" name="bioRxiv">
        <title>Sequencing and chromosome-scale assembly of the giantPleurodeles waltlgenome.</title>
        <authorList>
            <person name="Brown T."/>
            <person name="Elewa A."/>
            <person name="Iarovenko S."/>
            <person name="Subramanian E."/>
            <person name="Araus A.J."/>
            <person name="Petzold A."/>
            <person name="Susuki M."/>
            <person name="Suzuki K.-i.T."/>
            <person name="Hayashi T."/>
            <person name="Toyoda A."/>
            <person name="Oliveira C."/>
            <person name="Osipova E."/>
            <person name="Leigh N.D."/>
            <person name="Simon A."/>
            <person name="Yun M.H."/>
        </authorList>
    </citation>
    <scope>NUCLEOTIDE SEQUENCE</scope>
    <source>
        <strain evidence="2">20211129_DDA</strain>
        <tissue evidence="2">Liver</tissue>
    </source>
</reference>
<comment type="caution">
    <text evidence="2">The sequence shown here is derived from an EMBL/GenBank/DDBJ whole genome shotgun (WGS) entry which is preliminary data.</text>
</comment>
<dbReference type="Proteomes" id="UP001066276">
    <property type="component" value="Chromosome 6"/>
</dbReference>
<feature type="region of interest" description="Disordered" evidence="1">
    <location>
        <begin position="1"/>
        <end position="69"/>
    </location>
</feature>
<dbReference type="EMBL" id="JANPWB010000010">
    <property type="protein sequence ID" value="KAJ1142680.1"/>
    <property type="molecule type" value="Genomic_DNA"/>
</dbReference>
<keyword evidence="3" id="KW-1185">Reference proteome</keyword>
<organism evidence="2 3">
    <name type="scientific">Pleurodeles waltl</name>
    <name type="common">Iberian ribbed newt</name>
    <dbReference type="NCBI Taxonomy" id="8319"/>
    <lineage>
        <taxon>Eukaryota</taxon>
        <taxon>Metazoa</taxon>
        <taxon>Chordata</taxon>
        <taxon>Craniata</taxon>
        <taxon>Vertebrata</taxon>
        <taxon>Euteleostomi</taxon>
        <taxon>Amphibia</taxon>
        <taxon>Batrachia</taxon>
        <taxon>Caudata</taxon>
        <taxon>Salamandroidea</taxon>
        <taxon>Salamandridae</taxon>
        <taxon>Pleurodelinae</taxon>
        <taxon>Pleurodeles</taxon>
    </lineage>
</organism>
<gene>
    <name evidence="2" type="ORF">NDU88_008993</name>
</gene>
<evidence type="ECO:0000256" key="1">
    <source>
        <dbReference type="SAM" id="MobiDB-lite"/>
    </source>
</evidence>
<protein>
    <submittedName>
        <fullName evidence="2">Uncharacterized protein</fullName>
    </submittedName>
</protein>
<proteinExistence type="predicted"/>
<feature type="compositionally biased region" description="Basic and acidic residues" evidence="1">
    <location>
        <begin position="11"/>
        <end position="31"/>
    </location>
</feature>
<dbReference type="AlphaFoldDB" id="A0AAV7QRM5"/>
<feature type="compositionally biased region" description="Polar residues" evidence="1">
    <location>
        <begin position="38"/>
        <end position="52"/>
    </location>
</feature>
<name>A0AAV7QRM5_PLEWA</name>
<sequence>MPRTEGLLKSPGDHGEGAATRGAEDKGRAERDDEDSSQRGTADCTTRRQQNAEAGHALGERGLTRFNGSDEMNADVYLLLLSP</sequence>